<gene>
    <name evidence="1" type="ORF">HMPREF1555_01990</name>
</gene>
<dbReference type="PATRIC" id="fig|1227271.3.peg.1746"/>
<accession>A0A0E2LN98</accession>
<comment type="caution">
    <text evidence="1">The sequence shown here is derived from an EMBL/GenBank/DDBJ whole genome shotgun (WGS) entry which is preliminary data.</text>
</comment>
<evidence type="ECO:0000313" key="2">
    <source>
        <dbReference type="Proteomes" id="UP000016630"/>
    </source>
</evidence>
<dbReference type="AlphaFoldDB" id="A0A0E2LN98"/>
<name>A0A0E2LN98_PORGN</name>
<dbReference type="Proteomes" id="UP000016630">
    <property type="component" value="Unassembled WGS sequence"/>
</dbReference>
<dbReference type="HOGENOM" id="CLU_3237531_0_0_10"/>
<protein>
    <submittedName>
        <fullName evidence="1">Uncharacterized protein</fullName>
    </submittedName>
</protein>
<proteinExistence type="predicted"/>
<evidence type="ECO:0000313" key="1">
    <source>
        <dbReference type="EMBL" id="ERJ64265.1"/>
    </source>
</evidence>
<sequence length="43" mass="5278">MITKSEKDFDRYNSFSIKKDWFLNFCLSEDKNIIIKPILFYII</sequence>
<reference evidence="1 2" key="1">
    <citation type="submission" date="2013-06" db="EMBL/GenBank/DDBJ databases">
        <authorList>
            <person name="Weinstock G."/>
            <person name="Sodergren E."/>
            <person name="Lobos E.A."/>
            <person name="Fulton L."/>
            <person name="Fulton R."/>
            <person name="Courtney L."/>
            <person name="Fronick C."/>
            <person name="O'Laughlin M."/>
            <person name="Godfrey J."/>
            <person name="Wilson R.M."/>
            <person name="Miner T."/>
            <person name="Farmer C."/>
            <person name="Delehaunty K."/>
            <person name="Cordes M."/>
            <person name="Minx P."/>
            <person name="Tomlinson C."/>
            <person name="Chen J."/>
            <person name="Wollam A."/>
            <person name="Pepin K.H."/>
            <person name="Bhonagiri V."/>
            <person name="Zhang X."/>
            <person name="Warren W."/>
            <person name="Mitreva M."/>
            <person name="Mardis E.R."/>
            <person name="Wilson R.K."/>
        </authorList>
    </citation>
    <scope>NUCLEOTIDE SEQUENCE [LARGE SCALE GENOMIC DNA]</scope>
    <source>
        <strain evidence="1 2">F0570</strain>
    </source>
</reference>
<organism evidence="1 2">
    <name type="scientific">Porphyromonas gingivalis F0570</name>
    <dbReference type="NCBI Taxonomy" id="1227271"/>
    <lineage>
        <taxon>Bacteria</taxon>
        <taxon>Pseudomonadati</taxon>
        <taxon>Bacteroidota</taxon>
        <taxon>Bacteroidia</taxon>
        <taxon>Bacteroidales</taxon>
        <taxon>Porphyromonadaceae</taxon>
        <taxon>Porphyromonas</taxon>
    </lineage>
</organism>
<dbReference type="EMBL" id="AWUW01000137">
    <property type="protein sequence ID" value="ERJ64265.1"/>
    <property type="molecule type" value="Genomic_DNA"/>
</dbReference>